<dbReference type="PANTHER" id="PTHR46797">
    <property type="entry name" value="HTH-TYPE TRANSCRIPTIONAL REGULATOR"/>
    <property type="match status" value="1"/>
</dbReference>
<reference evidence="3 4" key="1">
    <citation type="submission" date="2018-09" db="EMBL/GenBank/DDBJ databases">
        <authorList>
            <person name="Zhu H."/>
        </authorList>
    </citation>
    <scope>NUCLEOTIDE SEQUENCE [LARGE SCALE GENOMIC DNA]</scope>
    <source>
        <strain evidence="3 4">K2R01-6</strain>
    </source>
</reference>
<evidence type="ECO:0000256" key="1">
    <source>
        <dbReference type="ARBA" id="ARBA00023125"/>
    </source>
</evidence>
<evidence type="ECO:0000259" key="2">
    <source>
        <dbReference type="PROSITE" id="PS50943"/>
    </source>
</evidence>
<dbReference type="SUPFAM" id="SSF47413">
    <property type="entry name" value="lambda repressor-like DNA-binding domains"/>
    <property type="match status" value="1"/>
</dbReference>
<dbReference type="InterPro" id="IPR013096">
    <property type="entry name" value="Cupin_2"/>
</dbReference>
<dbReference type="Gene3D" id="1.10.260.40">
    <property type="entry name" value="lambda repressor-like DNA-binding domains"/>
    <property type="match status" value="1"/>
</dbReference>
<dbReference type="InterPro" id="IPR001387">
    <property type="entry name" value="Cro/C1-type_HTH"/>
</dbReference>
<dbReference type="Proteomes" id="UP000286100">
    <property type="component" value="Unassembled WGS sequence"/>
</dbReference>
<dbReference type="AlphaFoldDB" id="A0A418W892"/>
<dbReference type="GO" id="GO:0003677">
    <property type="term" value="F:DNA binding"/>
    <property type="evidence" value="ECO:0007669"/>
    <property type="project" value="UniProtKB-KW"/>
</dbReference>
<dbReference type="SMART" id="SM00530">
    <property type="entry name" value="HTH_XRE"/>
    <property type="match status" value="1"/>
</dbReference>
<dbReference type="CDD" id="cd02209">
    <property type="entry name" value="cupin_XRE_C"/>
    <property type="match status" value="1"/>
</dbReference>
<organism evidence="3 4">
    <name type="scientific">Sphingomonas cavernae</name>
    <dbReference type="NCBI Taxonomy" id="2320861"/>
    <lineage>
        <taxon>Bacteria</taxon>
        <taxon>Pseudomonadati</taxon>
        <taxon>Pseudomonadota</taxon>
        <taxon>Alphaproteobacteria</taxon>
        <taxon>Sphingomonadales</taxon>
        <taxon>Sphingomonadaceae</taxon>
        <taxon>Sphingomonas</taxon>
    </lineage>
</organism>
<name>A0A418W892_9SPHN</name>
<keyword evidence="1" id="KW-0238">DNA-binding</keyword>
<dbReference type="Gene3D" id="2.60.120.10">
    <property type="entry name" value="Jelly Rolls"/>
    <property type="match status" value="1"/>
</dbReference>
<accession>A0A418W892</accession>
<dbReference type="GO" id="GO:0005829">
    <property type="term" value="C:cytosol"/>
    <property type="evidence" value="ECO:0007669"/>
    <property type="project" value="TreeGrafter"/>
</dbReference>
<protein>
    <submittedName>
        <fullName evidence="3">XRE family transcriptional regulator</fullName>
    </submittedName>
</protein>
<dbReference type="InterPro" id="IPR014710">
    <property type="entry name" value="RmlC-like_jellyroll"/>
</dbReference>
<sequence>MSTDPGAVLRQLRNERGWTLTDVSKRTGLPVSTLSKVETGKMSLSYEKLLRISAGLDIDITQLFATPSPAGATSVKLSGRRSITRAQEGSSIRTSTYSYVYPAADLLKKVLNPMFIEVEARSIDEFDDLMRHPGEEYALVLEGRCEFHCDLYAPAILETGDSIYFDAAMGHAYVAIGPDPCRILSVCSADSHELKSTLRPVNGDA</sequence>
<dbReference type="PROSITE" id="PS50943">
    <property type="entry name" value="HTH_CROC1"/>
    <property type="match status" value="1"/>
</dbReference>
<gene>
    <name evidence="3" type="ORF">D3876_19125</name>
</gene>
<dbReference type="InterPro" id="IPR010982">
    <property type="entry name" value="Lambda_DNA-bd_dom_sf"/>
</dbReference>
<dbReference type="SUPFAM" id="SSF51182">
    <property type="entry name" value="RmlC-like cupins"/>
    <property type="match status" value="1"/>
</dbReference>
<dbReference type="PANTHER" id="PTHR46797:SF20">
    <property type="entry name" value="BLR4304 PROTEIN"/>
    <property type="match status" value="1"/>
</dbReference>
<dbReference type="InterPro" id="IPR011051">
    <property type="entry name" value="RmlC_Cupin_sf"/>
</dbReference>
<comment type="caution">
    <text evidence="3">The sequence shown here is derived from an EMBL/GenBank/DDBJ whole genome shotgun (WGS) entry which is preliminary data.</text>
</comment>
<proteinExistence type="predicted"/>
<dbReference type="OrthoDB" id="9805356at2"/>
<evidence type="ECO:0000313" key="4">
    <source>
        <dbReference type="Proteomes" id="UP000286100"/>
    </source>
</evidence>
<dbReference type="CDD" id="cd00093">
    <property type="entry name" value="HTH_XRE"/>
    <property type="match status" value="1"/>
</dbReference>
<feature type="domain" description="HTH cro/C1-type" evidence="2">
    <location>
        <begin position="9"/>
        <end position="63"/>
    </location>
</feature>
<keyword evidence="4" id="KW-1185">Reference proteome</keyword>
<dbReference type="Pfam" id="PF01381">
    <property type="entry name" value="HTH_3"/>
    <property type="match status" value="1"/>
</dbReference>
<dbReference type="Pfam" id="PF07883">
    <property type="entry name" value="Cupin_2"/>
    <property type="match status" value="1"/>
</dbReference>
<evidence type="ECO:0000313" key="3">
    <source>
        <dbReference type="EMBL" id="RJF86219.1"/>
    </source>
</evidence>
<dbReference type="InterPro" id="IPR050807">
    <property type="entry name" value="TransReg_Diox_bact_type"/>
</dbReference>
<dbReference type="GO" id="GO:0003700">
    <property type="term" value="F:DNA-binding transcription factor activity"/>
    <property type="evidence" value="ECO:0007669"/>
    <property type="project" value="TreeGrafter"/>
</dbReference>
<dbReference type="EMBL" id="QYUM01000004">
    <property type="protein sequence ID" value="RJF86219.1"/>
    <property type="molecule type" value="Genomic_DNA"/>
</dbReference>